<feature type="compositionally biased region" description="Polar residues" evidence="6">
    <location>
        <begin position="87"/>
        <end position="101"/>
    </location>
</feature>
<organism evidence="8 9">
    <name type="scientific">Escovopsis weberi</name>
    <dbReference type="NCBI Taxonomy" id="150374"/>
    <lineage>
        <taxon>Eukaryota</taxon>
        <taxon>Fungi</taxon>
        <taxon>Dikarya</taxon>
        <taxon>Ascomycota</taxon>
        <taxon>Pezizomycotina</taxon>
        <taxon>Sordariomycetes</taxon>
        <taxon>Hypocreomycetidae</taxon>
        <taxon>Hypocreales</taxon>
        <taxon>Hypocreaceae</taxon>
        <taxon>Escovopsis</taxon>
    </lineage>
</organism>
<dbReference type="PROSITE" id="PS50048">
    <property type="entry name" value="ZN2_CY6_FUNGAL_2"/>
    <property type="match status" value="1"/>
</dbReference>
<sequence length="630" mass="70432">MAPSPPLADTQIAVSASSHDERTRRNVACINCRNSKVRCKTSLVLGQPCQRCAKLELPCVVDKTHKRVTKRSKLELLEQEVRAIQQAVHQGTEPTTSSTDVSPLVAGPRPSGPASHPAALLEDPPTSLHAPIFPIHASPKTGPTEDRVLDERRISGEDIDYYFAMFFQHFYPFAPLLRKKIPDECFHAQPMLFWIVLYIACRRYSRDPGLVTVLYNHINKNIWAMLSIPALGLEEIHAILLACMWPFPTTRLATDPGSMLANIAMNAAMMLGLHTGRGSHPQFCLGLRNPLTSTDEEASATWAACCIVVQRNSTIAGHPPPSFQFSDLRCIKTLEACYWADLLTLYDLQKFLNRFHTAMFAQIAASNSIPEGIIRMWELELEVLKPTIVRYDTEISRIRVLSSMLEVQLYHFQGQSMTPPLDTNLQINILRAFNTARAVILNAVDLQARRQLLTHATNCVFRSIADAACLIIYLLHCAGAQPDIAPLELQMLGQQACAAVGLCSVSEEDVPYRMHSLMDMFWKHRDMLPMFQSLPPSWIERCGAGLMFACLERFKASLLTIQHNSESIKSTMKMINPSRVDLTAKGITTMPNEKPDPNGLLPDPFQDIDWNMLMDDLTKMGSEGVLFGII</sequence>
<feature type="region of interest" description="Disordered" evidence="6">
    <location>
        <begin position="87"/>
        <end position="118"/>
    </location>
</feature>
<comment type="caution">
    <text evidence="8">The sequence shown here is derived from an EMBL/GenBank/DDBJ whole genome shotgun (WGS) entry which is preliminary data.</text>
</comment>
<keyword evidence="9" id="KW-1185">Reference proteome</keyword>
<dbReference type="PANTHER" id="PTHR31845:SF21">
    <property type="entry name" value="REGULATORY PROTEIN LEU3"/>
    <property type="match status" value="1"/>
</dbReference>
<accession>A0A0M8MUF4</accession>
<dbReference type="STRING" id="150374.A0A0M8MUF4"/>
<dbReference type="Pfam" id="PF00172">
    <property type="entry name" value="Zn_clus"/>
    <property type="match status" value="1"/>
</dbReference>
<dbReference type="GO" id="GO:0000976">
    <property type="term" value="F:transcription cis-regulatory region binding"/>
    <property type="evidence" value="ECO:0007669"/>
    <property type="project" value="TreeGrafter"/>
</dbReference>
<keyword evidence="5" id="KW-0539">Nucleus</keyword>
<gene>
    <name evidence="8" type="ORF">ESCO_001183</name>
</gene>
<dbReference type="SMART" id="SM00066">
    <property type="entry name" value="GAL4"/>
    <property type="match status" value="1"/>
</dbReference>
<dbReference type="InterPro" id="IPR036864">
    <property type="entry name" value="Zn2-C6_fun-type_DNA-bd_sf"/>
</dbReference>
<dbReference type="Proteomes" id="UP000053831">
    <property type="component" value="Unassembled WGS sequence"/>
</dbReference>
<dbReference type="Gene3D" id="4.10.240.10">
    <property type="entry name" value="Zn(2)-C6 fungal-type DNA-binding domain"/>
    <property type="match status" value="1"/>
</dbReference>
<dbReference type="SUPFAM" id="SSF57701">
    <property type="entry name" value="Zn2/Cys6 DNA-binding domain"/>
    <property type="match status" value="1"/>
</dbReference>
<reference evidence="8 9" key="1">
    <citation type="submission" date="2015-07" db="EMBL/GenBank/DDBJ databases">
        <title>The genome of the fungus Escovopsis weberi, a specialized disease agent of ant agriculture.</title>
        <authorList>
            <person name="de Man T.J."/>
            <person name="Stajich J.E."/>
            <person name="Kubicek C.P."/>
            <person name="Chenthamara K."/>
            <person name="Atanasova L."/>
            <person name="Druzhinina I.S."/>
            <person name="Birnbaum S."/>
            <person name="Barribeau S.M."/>
            <person name="Teiling C."/>
            <person name="Suen G."/>
            <person name="Currie C."/>
            <person name="Gerardo N.M."/>
        </authorList>
    </citation>
    <scope>NUCLEOTIDE SEQUENCE [LARGE SCALE GENOMIC DNA]</scope>
</reference>
<dbReference type="CDD" id="cd00067">
    <property type="entry name" value="GAL4"/>
    <property type="match status" value="1"/>
</dbReference>
<evidence type="ECO:0000256" key="5">
    <source>
        <dbReference type="ARBA" id="ARBA00023242"/>
    </source>
</evidence>
<keyword evidence="4" id="KW-0804">Transcription</keyword>
<evidence type="ECO:0000313" key="9">
    <source>
        <dbReference type="Proteomes" id="UP000053831"/>
    </source>
</evidence>
<evidence type="ECO:0000256" key="1">
    <source>
        <dbReference type="ARBA" id="ARBA00004123"/>
    </source>
</evidence>
<dbReference type="AlphaFoldDB" id="A0A0M8MUF4"/>
<evidence type="ECO:0000259" key="7">
    <source>
        <dbReference type="PROSITE" id="PS50048"/>
    </source>
</evidence>
<dbReference type="GO" id="GO:0005634">
    <property type="term" value="C:nucleus"/>
    <property type="evidence" value="ECO:0007669"/>
    <property type="project" value="UniProtKB-SubCell"/>
</dbReference>
<dbReference type="EMBL" id="LGSR01000020">
    <property type="protein sequence ID" value="KOS19616.1"/>
    <property type="molecule type" value="Genomic_DNA"/>
</dbReference>
<evidence type="ECO:0000256" key="3">
    <source>
        <dbReference type="ARBA" id="ARBA00023125"/>
    </source>
</evidence>
<dbReference type="GO" id="GO:0008270">
    <property type="term" value="F:zinc ion binding"/>
    <property type="evidence" value="ECO:0007669"/>
    <property type="project" value="InterPro"/>
</dbReference>
<dbReference type="PROSITE" id="PS00463">
    <property type="entry name" value="ZN2_CY6_FUNGAL_1"/>
    <property type="match status" value="1"/>
</dbReference>
<evidence type="ECO:0000256" key="4">
    <source>
        <dbReference type="ARBA" id="ARBA00023163"/>
    </source>
</evidence>
<comment type="subcellular location">
    <subcellularLocation>
        <location evidence="1">Nucleus</location>
    </subcellularLocation>
</comment>
<dbReference type="InterPro" id="IPR051089">
    <property type="entry name" value="prtT"/>
</dbReference>
<proteinExistence type="predicted"/>
<dbReference type="OrthoDB" id="2341546at2759"/>
<keyword evidence="2" id="KW-0805">Transcription regulation</keyword>
<keyword evidence="3" id="KW-0238">DNA-binding</keyword>
<dbReference type="PANTHER" id="PTHR31845">
    <property type="entry name" value="FINGER DOMAIN PROTEIN, PUTATIVE-RELATED"/>
    <property type="match status" value="1"/>
</dbReference>
<feature type="domain" description="Zn(2)-C6 fungal-type" evidence="7">
    <location>
        <begin position="28"/>
        <end position="61"/>
    </location>
</feature>
<dbReference type="InterPro" id="IPR001138">
    <property type="entry name" value="Zn2Cys6_DnaBD"/>
</dbReference>
<evidence type="ECO:0000313" key="8">
    <source>
        <dbReference type="EMBL" id="KOS19616.1"/>
    </source>
</evidence>
<protein>
    <submittedName>
        <fullName evidence="8">Regulatory protein LEU3</fullName>
    </submittedName>
</protein>
<dbReference type="GO" id="GO:0000981">
    <property type="term" value="F:DNA-binding transcription factor activity, RNA polymerase II-specific"/>
    <property type="evidence" value="ECO:0007669"/>
    <property type="project" value="InterPro"/>
</dbReference>
<dbReference type="CDD" id="cd12148">
    <property type="entry name" value="fungal_TF_MHR"/>
    <property type="match status" value="1"/>
</dbReference>
<name>A0A0M8MUF4_ESCWE</name>
<evidence type="ECO:0000256" key="6">
    <source>
        <dbReference type="SAM" id="MobiDB-lite"/>
    </source>
</evidence>
<evidence type="ECO:0000256" key="2">
    <source>
        <dbReference type="ARBA" id="ARBA00023015"/>
    </source>
</evidence>